<reference evidence="2 3" key="1">
    <citation type="submission" date="2019-02" db="EMBL/GenBank/DDBJ databases">
        <title>Deep-cultivation of Planctomycetes and their phenomic and genomic characterization uncovers novel biology.</title>
        <authorList>
            <person name="Wiegand S."/>
            <person name="Jogler M."/>
            <person name="Boedeker C."/>
            <person name="Pinto D."/>
            <person name="Vollmers J."/>
            <person name="Rivas-Marin E."/>
            <person name="Kohn T."/>
            <person name="Peeters S.H."/>
            <person name="Heuer A."/>
            <person name="Rast P."/>
            <person name="Oberbeckmann S."/>
            <person name="Bunk B."/>
            <person name="Jeske O."/>
            <person name="Meyerdierks A."/>
            <person name="Storesund J.E."/>
            <person name="Kallscheuer N."/>
            <person name="Luecker S."/>
            <person name="Lage O.M."/>
            <person name="Pohl T."/>
            <person name="Merkel B.J."/>
            <person name="Hornburger P."/>
            <person name="Mueller R.-W."/>
            <person name="Bruemmer F."/>
            <person name="Labrenz M."/>
            <person name="Spormann A.M."/>
            <person name="Op den Camp H."/>
            <person name="Overmann J."/>
            <person name="Amann R."/>
            <person name="Jetten M.S.M."/>
            <person name="Mascher T."/>
            <person name="Medema M.H."/>
            <person name="Devos D.P."/>
            <person name="Kaster A.-K."/>
            <person name="Ovreas L."/>
            <person name="Rohde M."/>
            <person name="Galperin M.Y."/>
            <person name="Jogler C."/>
        </authorList>
    </citation>
    <scope>NUCLEOTIDE SEQUENCE [LARGE SCALE GENOMIC DNA]</scope>
    <source>
        <strain evidence="2 3">Mal52</strain>
    </source>
</reference>
<dbReference type="InterPro" id="IPR003615">
    <property type="entry name" value="HNH_nuc"/>
</dbReference>
<dbReference type="CDD" id="cd00085">
    <property type="entry name" value="HNHc"/>
    <property type="match status" value="1"/>
</dbReference>
<evidence type="ECO:0000259" key="1">
    <source>
        <dbReference type="SMART" id="SM00507"/>
    </source>
</evidence>
<dbReference type="Proteomes" id="UP000319383">
    <property type="component" value="Chromosome"/>
</dbReference>
<dbReference type="InterPro" id="IPR029471">
    <property type="entry name" value="HNH_5"/>
</dbReference>
<dbReference type="InterPro" id="IPR052892">
    <property type="entry name" value="NA-targeting_endonuclease"/>
</dbReference>
<dbReference type="AlphaFoldDB" id="A0A517ZUT7"/>
<protein>
    <submittedName>
        <fullName evidence="2">CRISPR-associated endonuclease Cas9</fullName>
    </submittedName>
</protein>
<accession>A0A517ZUT7</accession>
<evidence type="ECO:0000313" key="3">
    <source>
        <dbReference type="Proteomes" id="UP000319383"/>
    </source>
</evidence>
<sequence>MVAAVLDRPTLVLNRNWQPVGVATVARALVKVFSENARIVDPANYQTYDWSDWAEVMPEDDELVIRTSQLRLRVPEVITLVQYDRVPVNAVTFSRRNVFKRDRYACQYCGCQPGSNELTIDHVLPRSQGGGSSWTNCVLACVECNSRKADRTPEEARMLLRKEPVRPQWKPLYATHGQRIDSWSKFISEAYWNVELEE</sequence>
<dbReference type="RefSeq" id="WP_145378724.1">
    <property type="nucleotide sequence ID" value="NZ_CAXBED010000454.1"/>
</dbReference>
<dbReference type="SMART" id="SM00507">
    <property type="entry name" value="HNHc"/>
    <property type="match status" value="1"/>
</dbReference>
<dbReference type="GO" id="GO:0004519">
    <property type="term" value="F:endonuclease activity"/>
    <property type="evidence" value="ECO:0007669"/>
    <property type="project" value="UniProtKB-KW"/>
</dbReference>
<keyword evidence="3" id="KW-1185">Reference proteome</keyword>
<proteinExistence type="predicted"/>
<dbReference type="PANTHER" id="PTHR33877">
    <property type="entry name" value="SLL1193 PROTEIN"/>
    <property type="match status" value="1"/>
</dbReference>
<keyword evidence="2" id="KW-0378">Hydrolase</keyword>
<gene>
    <name evidence="2" type="primary">cas9</name>
    <name evidence="2" type="ORF">Mal52_46860</name>
</gene>
<keyword evidence="2" id="KW-0540">Nuclease</keyword>
<dbReference type="EMBL" id="CP036276">
    <property type="protein sequence ID" value="QDU46186.1"/>
    <property type="molecule type" value="Genomic_DNA"/>
</dbReference>
<dbReference type="Gene3D" id="1.10.30.50">
    <property type="match status" value="1"/>
</dbReference>
<dbReference type="PANTHER" id="PTHR33877:SF2">
    <property type="entry name" value="OS07G0170200 PROTEIN"/>
    <property type="match status" value="1"/>
</dbReference>
<dbReference type="KEGG" id="sdyn:Mal52_46860"/>
<evidence type="ECO:0000313" key="2">
    <source>
        <dbReference type="EMBL" id="QDU46186.1"/>
    </source>
</evidence>
<dbReference type="Pfam" id="PF14279">
    <property type="entry name" value="HNH_5"/>
    <property type="match status" value="1"/>
</dbReference>
<feature type="domain" description="HNH nuclease" evidence="1">
    <location>
        <begin position="93"/>
        <end position="146"/>
    </location>
</feature>
<organism evidence="2 3">
    <name type="scientific">Symmachiella dynata</name>
    <dbReference type="NCBI Taxonomy" id="2527995"/>
    <lineage>
        <taxon>Bacteria</taxon>
        <taxon>Pseudomonadati</taxon>
        <taxon>Planctomycetota</taxon>
        <taxon>Planctomycetia</taxon>
        <taxon>Planctomycetales</taxon>
        <taxon>Planctomycetaceae</taxon>
        <taxon>Symmachiella</taxon>
    </lineage>
</organism>
<name>A0A517ZUT7_9PLAN</name>
<keyword evidence="2" id="KW-0255">Endonuclease</keyword>